<feature type="region of interest" description="Disordered" evidence="2">
    <location>
        <begin position="352"/>
        <end position="371"/>
    </location>
</feature>
<accession>A0A0G1CFL6</accession>
<dbReference type="STRING" id="1618756.UV12_C0001G0068"/>
<gene>
    <name evidence="3" type="ORF">UV12_C0001G0068</name>
</gene>
<dbReference type="EMBL" id="LCDG01000001">
    <property type="protein sequence ID" value="KKS48373.1"/>
    <property type="molecule type" value="Genomic_DNA"/>
</dbReference>
<dbReference type="Proteomes" id="UP000034704">
    <property type="component" value="Unassembled WGS sequence"/>
</dbReference>
<evidence type="ECO:0008006" key="5">
    <source>
        <dbReference type="Google" id="ProtNLM"/>
    </source>
</evidence>
<feature type="compositionally biased region" description="Basic and acidic residues" evidence="2">
    <location>
        <begin position="314"/>
        <end position="331"/>
    </location>
</feature>
<feature type="region of interest" description="Disordered" evidence="2">
    <location>
        <begin position="293"/>
        <end position="346"/>
    </location>
</feature>
<protein>
    <recommendedName>
        <fullName evidence="5">DUF5667 domain-containing protein</fullName>
    </recommendedName>
</protein>
<comment type="caution">
    <text evidence="3">The sequence shown here is derived from an EMBL/GenBank/DDBJ whole genome shotgun (WGS) entry which is preliminary data.</text>
</comment>
<evidence type="ECO:0000256" key="1">
    <source>
        <dbReference type="SAM" id="Coils"/>
    </source>
</evidence>
<sequence>MENIIKQLKNGSKHARLSASEKAEIKSALFRHVKANPVSIPRAIPSPFNIKSHFIFARTSRESGLSRTLLASRNKKSISVLVLGGLLMGSSVSFAAENTVPGDTLFPIKIHVNETVRGAVAVTQKEKAEWEIRLVERRLEEFEKLAVTQNVPVEVRQIAEQNLEHYAERVKNRIAKFENDEDSEDALGTASSFSDVLNDHERSISELEDKDGDDDSIGVISTSTHRITTLADDTSRVDNKSIRDAVEKIREVRGDAERKHKDLKKKYHREDVKENGAASGDEDFNDTVPRYIPQDKSINHSSTITKTSDDEVGIEVREKTRNDENRIEEVRSVPVPPYSPTHDIPTEIESIKSAINSGNDDDESPNEEELD</sequence>
<reference evidence="3 4" key="1">
    <citation type="journal article" date="2015" name="Nature">
        <title>rRNA introns, odd ribosomes, and small enigmatic genomes across a large radiation of phyla.</title>
        <authorList>
            <person name="Brown C.T."/>
            <person name="Hug L.A."/>
            <person name="Thomas B.C."/>
            <person name="Sharon I."/>
            <person name="Castelle C.J."/>
            <person name="Singh A."/>
            <person name="Wilkins M.J."/>
            <person name="Williams K.H."/>
            <person name="Banfield J.F."/>
        </authorList>
    </citation>
    <scope>NUCLEOTIDE SEQUENCE [LARGE SCALE GENOMIC DNA]</scope>
</reference>
<dbReference type="AlphaFoldDB" id="A0A0G1CFL6"/>
<organism evidence="3 4">
    <name type="scientific">Candidatus Nomurabacteria bacterium GW2011_GWC2_42_20</name>
    <dbReference type="NCBI Taxonomy" id="1618756"/>
    <lineage>
        <taxon>Bacteria</taxon>
        <taxon>Candidatus Nomuraibacteriota</taxon>
    </lineage>
</organism>
<name>A0A0G1CFL6_9BACT</name>
<evidence type="ECO:0000313" key="3">
    <source>
        <dbReference type="EMBL" id="KKS48373.1"/>
    </source>
</evidence>
<evidence type="ECO:0000313" key="4">
    <source>
        <dbReference type="Proteomes" id="UP000034704"/>
    </source>
</evidence>
<evidence type="ECO:0000256" key="2">
    <source>
        <dbReference type="SAM" id="MobiDB-lite"/>
    </source>
</evidence>
<feature type="coiled-coil region" evidence="1">
    <location>
        <begin position="125"/>
        <end position="210"/>
    </location>
</feature>
<keyword evidence="1" id="KW-0175">Coiled coil</keyword>
<feature type="compositionally biased region" description="Acidic residues" evidence="2">
    <location>
        <begin position="359"/>
        <end position="371"/>
    </location>
</feature>
<proteinExistence type="predicted"/>